<sequence length="127" mass="14084">MAKGARASTTKTNHQNLKSKVFGPIESARTERLSAKLLELASQPKPKPLKEDIVMDLEQGAAENSEVPAQGKQSEDMEIDQETTKNGDHPKSSSKGRIEKRRHHRKASIVFPKYRKGKRVGGPKGKK</sequence>
<organism evidence="3 4">
    <name type="scientific">Hyaloscypha hepaticicola</name>
    <dbReference type="NCBI Taxonomy" id="2082293"/>
    <lineage>
        <taxon>Eukaryota</taxon>
        <taxon>Fungi</taxon>
        <taxon>Dikarya</taxon>
        <taxon>Ascomycota</taxon>
        <taxon>Pezizomycotina</taxon>
        <taxon>Leotiomycetes</taxon>
        <taxon>Helotiales</taxon>
        <taxon>Hyaloscyphaceae</taxon>
        <taxon>Hyaloscypha</taxon>
    </lineage>
</organism>
<evidence type="ECO:0000313" key="3">
    <source>
        <dbReference type="EMBL" id="PMD28451.1"/>
    </source>
</evidence>
<name>A0A2J6QQA7_9HELO</name>
<dbReference type="InterPro" id="IPR019434">
    <property type="entry name" value="DUF2423"/>
</dbReference>
<proteinExistence type="predicted"/>
<feature type="compositionally biased region" description="Basic and acidic residues" evidence="1">
    <location>
        <begin position="82"/>
        <end position="91"/>
    </location>
</feature>
<feature type="compositionally biased region" description="Basic residues" evidence="1">
    <location>
        <begin position="92"/>
        <end position="127"/>
    </location>
</feature>
<dbReference type="PANTHER" id="PTHR28219:SF1">
    <property type="entry name" value="UPF0642 PROTEIN YBL028C"/>
    <property type="match status" value="1"/>
</dbReference>
<feature type="region of interest" description="Disordered" evidence="1">
    <location>
        <begin position="1"/>
        <end position="25"/>
    </location>
</feature>
<keyword evidence="4" id="KW-1185">Reference proteome</keyword>
<protein>
    <recommendedName>
        <fullName evidence="2">DUF2423 domain-containing protein</fullName>
    </recommendedName>
</protein>
<dbReference type="Proteomes" id="UP000235672">
    <property type="component" value="Unassembled WGS sequence"/>
</dbReference>
<accession>A0A2J6QQA7</accession>
<evidence type="ECO:0000313" key="4">
    <source>
        <dbReference type="Proteomes" id="UP000235672"/>
    </source>
</evidence>
<dbReference type="OrthoDB" id="4087970at2759"/>
<feature type="domain" description="DUF2423" evidence="2">
    <location>
        <begin position="1"/>
        <end position="44"/>
    </location>
</feature>
<dbReference type="EMBL" id="KZ613464">
    <property type="protein sequence ID" value="PMD28451.1"/>
    <property type="molecule type" value="Genomic_DNA"/>
</dbReference>
<reference evidence="3 4" key="1">
    <citation type="submission" date="2016-05" db="EMBL/GenBank/DDBJ databases">
        <title>A degradative enzymes factory behind the ericoid mycorrhizal symbiosis.</title>
        <authorList>
            <consortium name="DOE Joint Genome Institute"/>
            <person name="Martino E."/>
            <person name="Morin E."/>
            <person name="Grelet G."/>
            <person name="Kuo A."/>
            <person name="Kohler A."/>
            <person name="Daghino S."/>
            <person name="Barry K."/>
            <person name="Choi C."/>
            <person name="Cichocki N."/>
            <person name="Clum A."/>
            <person name="Copeland A."/>
            <person name="Hainaut M."/>
            <person name="Haridas S."/>
            <person name="Labutti K."/>
            <person name="Lindquist E."/>
            <person name="Lipzen A."/>
            <person name="Khouja H.-R."/>
            <person name="Murat C."/>
            <person name="Ohm R."/>
            <person name="Olson A."/>
            <person name="Spatafora J."/>
            <person name="Veneault-Fourrey C."/>
            <person name="Henrissat B."/>
            <person name="Grigoriev I."/>
            <person name="Martin F."/>
            <person name="Perotto S."/>
        </authorList>
    </citation>
    <scope>NUCLEOTIDE SEQUENCE [LARGE SCALE GENOMIC DNA]</scope>
    <source>
        <strain evidence="3 4">UAMH 7357</strain>
    </source>
</reference>
<feature type="compositionally biased region" description="Polar residues" evidence="1">
    <location>
        <begin position="7"/>
        <end position="18"/>
    </location>
</feature>
<dbReference type="Pfam" id="PF10338">
    <property type="entry name" value="YBL028C_N"/>
    <property type="match status" value="1"/>
</dbReference>
<dbReference type="GO" id="GO:0030687">
    <property type="term" value="C:preribosome, large subunit precursor"/>
    <property type="evidence" value="ECO:0007669"/>
    <property type="project" value="TreeGrafter"/>
</dbReference>
<evidence type="ECO:0000259" key="2">
    <source>
        <dbReference type="Pfam" id="PF10338"/>
    </source>
</evidence>
<dbReference type="AlphaFoldDB" id="A0A2J6QQA7"/>
<dbReference type="PANTHER" id="PTHR28219">
    <property type="entry name" value="UPF0642 PROTEIN YBL028C"/>
    <property type="match status" value="1"/>
</dbReference>
<evidence type="ECO:0000256" key="1">
    <source>
        <dbReference type="SAM" id="MobiDB-lite"/>
    </source>
</evidence>
<gene>
    <name evidence="3" type="ORF">NA56DRAFT_640098</name>
</gene>
<feature type="region of interest" description="Disordered" evidence="1">
    <location>
        <begin position="38"/>
        <end position="127"/>
    </location>
</feature>